<name>A0A6A4TBJ5_SCOMX</name>
<evidence type="ECO:0000313" key="3">
    <source>
        <dbReference type="Proteomes" id="UP000438429"/>
    </source>
</evidence>
<dbReference type="EMBL" id="VEVO01000005">
    <property type="protein sequence ID" value="KAF0041758.1"/>
    <property type="molecule type" value="Genomic_DNA"/>
</dbReference>
<sequence>MCSGRLSASVAREVDGVTGSRLYPHRHPPTLRPVTGSLPLPPPPPLVFREVERQTVVALSTSEVVTVEKPLQRMPFFGLIPILMFDGINIALRKPRATVPQ</sequence>
<protein>
    <submittedName>
        <fullName evidence="2">Uncharacterized protein</fullName>
    </submittedName>
</protein>
<gene>
    <name evidence="2" type="ORF">F2P81_005290</name>
</gene>
<accession>A0A6A4TBJ5</accession>
<dbReference type="Proteomes" id="UP000438429">
    <property type="component" value="Unassembled WGS sequence"/>
</dbReference>
<dbReference type="AlphaFoldDB" id="A0A6A4TBJ5"/>
<comment type="caution">
    <text evidence="2">The sequence shown here is derived from an EMBL/GenBank/DDBJ whole genome shotgun (WGS) entry which is preliminary data.</text>
</comment>
<feature type="region of interest" description="Disordered" evidence="1">
    <location>
        <begin position="19"/>
        <end position="39"/>
    </location>
</feature>
<evidence type="ECO:0000256" key="1">
    <source>
        <dbReference type="SAM" id="MobiDB-lite"/>
    </source>
</evidence>
<reference evidence="2 3" key="1">
    <citation type="submission" date="2019-06" db="EMBL/GenBank/DDBJ databases">
        <title>Draft genomes of female and male turbot (Scophthalmus maximus).</title>
        <authorList>
            <person name="Xu H."/>
            <person name="Xu X.-W."/>
            <person name="Shao C."/>
            <person name="Chen S."/>
        </authorList>
    </citation>
    <scope>NUCLEOTIDE SEQUENCE [LARGE SCALE GENOMIC DNA]</scope>
    <source>
        <strain evidence="2">Ysfricsl-2016a</strain>
        <tissue evidence="2">Blood</tissue>
    </source>
</reference>
<organism evidence="2 3">
    <name type="scientific">Scophthalmus maximus</name>
    <name type="common">Turbot</name>
    <name type="synonym">Psetta maxima</name>
    <dbReference type="NCBI Taxonomy" id="52904"/>
    <lineage>
        <taxon>Eukaryota</taxon>
        <taxon>Metazoa</taxon>
        <taxon>Chordata</taxon>
        <taxon>Craniata</taxon>
        <taxon>Vertebrata</taxon>
        <taxon>Euteleostomi</taxon>
        <taxon>Actinopterygii</taxon>
        <taxon>Neopterygii</taxon>
        <taxon>Teleostei</taxon>
        <taxon>Neoteleostei</taxon>
        <taxon>Acanthomorphata</taxon>
        <taxon>Carangaria</taxon>
        <taxon>Pleuronectiformes</taxon>
        <taxon>Pleuronectoidei</taxon>
        <taxon>Scophthalmidae</taxon>
        <taxon>Scophthalmus</taxon>
    </lineage>
</organism>
<proteinExistence type="predicted"/>
<evidence type="ECO:0000313" key="2">
    <source>
        <dbReference type="EMBL" id="KAF0041758.1"/>
    </source>
</evidence>